<accession>A0AAV5U137</accession>
<evidence type="ECO:0000313" key="12">
    <source>
        <dbReference type="Proteomes" id="UP001432027"/>
    </source>
</evidence>
<evidence type="ECO:0000256" key="4">
    <source>
        <dbReference type="ARBA" id="ARBA00022741"/>
    </source>
</evidence>
<dbReference type="GO" id="GO:0006241">
    <property type="term" value="P:CTP biosynthetic process"/>
    <property type="evidence" value="ECO:0007669"/>
    <property type="project" value="InterPro"/>
</dbReference>
<dbReference type="Gene3D" id="3.30.70.141">
    <property type="entry name" value="Nucleoside diphosphate kinase-like domain"/>
    <property type="match status" value="1"/>
</dbReference>
<evidence type="ECO:0000256" key="8">
    <source>
        <dbReference type="RuleBase" id="RU004011"/>
    </source>
</evidence>
<dbReference type="InterPro" id="IPR034907">
    <property type="entry name" value="NDK-like_dom"/>
</dbReference>
<dbReference type="GO" id="GO:0006183">
    <property type="term" value="P:GTP biosynthetic process"/>
    <property type="evidence" value="ECO:0007669"/>
    <property type="project" value="InterPro"/>
</dbReference>
<dbReference type="GO" id="GO:0004550">
    <property type="term" value="F:nucleoside diphosphate kinase activity"/>
    <property type="evidence" value="ECO:0007669"/>
    <property type="project" value="UniProtKB-EC"/>
</dbReference>
<dbReference type="AlphaFoldDB" id="A0AAV5U137"/>
<dbReference type="GO" id="GO:0006228">
    <property type="term" value="P:UTP biosynthetic process"/>
    <property type="evidence" value="ECO:0007669"/>
    <property type="project" value="InterPro"/>
</dbReference>
<evidence type="ECO:0000256" key="1">
    <source>
        <dbReference type="ARBA" id="ARBA00001946"/>
    </source>
</evidence>
<sequence length="94" mass="10315">PFFPSLITYMASGPVVARVWQGLDIVKQGRVMLGATNPLASALGSIRGDFSIQTGRNICHGSDSVDSATREIGHWFLPEEINDYESAIDAWIYE</sequence>
<dbReference type="Pfam" id="PF00334">
    <property type="entry name" value="NDK"/>
    <property type="match status" value="1"/>
</dbReference>
<keyword evidence="4 9" id="KW-0547">Nucleotide-binding</keyword>
<evidence type="ECO:0000256" key="5">
    <source>
        <dbReference type="ARBA" id="ARBA00022777"/>
    </source>
</evidence>
<comment type="caution">
    <text evidence="11">The sequence shown here is derived from an EMBL/GenBank/DDBJ whole genome shotgun (WGS) entry which is preliminary data.</text>
</comment>
<reference evidence="11" key="1">
    <citation type="submission" date="2023-10" db="EMBL/GenBank/DDBJ databases">
        <title>Genome assembly of Pristionchus species.</title>
        <authorList>
            <person name="Yoshida K."/>
            <person name="Sommer R.J."/>
        </authorList>
    </citation>
    <scope>NUCLEOTIDE SEQUENCE</scope>
    <source>
        <strain evidence="11">RS0144</strain>
    </source>
</reference>
<dbReference type="EMBL" id="BTSX01000005">
    <property type="protein sequence ID" value="GMT00177.1"/>
    <property type="molecule type" value="Genomic_DNA"/>
</dbReference>
<dbReference type="InterPro" id="IPR001564">
    <property type="entry name" value="Nucleoside_diP_kinase"/>
</dbReference>
<comment type="caution">
    <text evidence="7">Lacks conserved residue(s) required for the propagation of feature annotation.</text>
</comment>
<evidence type="ECO:0000256" key="6">
    <source>
        <dbReference type="ARBA" id="ARBA00022840"/>
    </source>
</evidence>
<proteinExistence type="inferred from homology"/>
<dbReference type="PANTHER" id="PTHR11349">
    <property type="entry name" value="NUCLEOSIDE DIPHOSPHATE KINASE"/>
    <property type="match status" value="1"/>
</dbReference>
<dbReference type="Proteomes" id="UP001432027">
    <property type="component" value="Unassembled WGS sequence"/>
</dbReference>
<keyword evidence="6 9" id="KW-0067">ATP-binding</keyword>
<evidence type="ECO:0000256" key="2">
    <source>
        <dbReference type="ARBA" id="ARBA00008142"/>
    </source>
</evidence>
<dbReference type="SUPFAM" id="SSF54919">
    <property type="entry name" value="Nucleoside diphosphate kinase, NDK"/>
    <property type="match status" value="1"/>
</dbReference>
<keyword evidence="3 9" id="KW-0808">Transferase</keyword>
<evidence type="ECO:0000256" key="9">
    <source>
        <dbReference type="RuleBase" id="RU004013"/>
    </source>
</evidence>
<dbReference type="GO" id="GO:0005524">
    <property type="term" value="F:ATP binding"/>
    <property type="evidence" value="ECO:0007669"/>
    <property type="project" value="UniProtKB-KW"/>
</dbReference>
<keyword evidence="12" id="KW-1185">Reference proteome</keyword>
<evidence type="ECO:0000313" key="11">
    <source>
        <dbReference type="EMBL" id="GMT00177.1"/>
    </source>
</evidence>
<gene>
    <name evidence="11" type="ORF">PENTCL1PPCAC_22351</name>
</gene>
<evidence type="ECO:0000256" key="7">
    <source>
        <dbReference type="PROSITE-ProRule" id="PRU00706"/>
    </source>
</evidence>
<protein>
    <recommendedName>
        <fullName evidence="9">Nucleoside diphosphate kinase</fullName>
        <ecNumber evidence="9">2.7.4.6</ecNumber>
    </recommendedName>
</protein>
<comment type="similarity">
    <text evidence="2 7 8">Belongs to the NDK family.</text>
</comment>
<dbReference type="InterPro" id="IPR036850">
    <property type="entry name" value="NDK-like_dom_sf"/>
</dbReference>
<dbReference type="InterPro" id="IPR023005">
    <property type="entry name" value="Nucleoside_diP_kinase_AS"/>
</dbReference>
<name>A0AAV5U137_9BILA</name>
<dbReference type="PRINTS" id="PR01243">
    <property type="entry name" value="NUCDPKINASE"/>
</dbReference>
<dbReference type="SMART" id="SM00562">
    <property type="entry name" value="NDK"/>
    <property type="match status" value="1"/>
</dbReference>
<organism evidence="11 12">
    <name type="scientific">Pristionchus entomophagus</name>
    <dbReference type="NCBI Taxonomy" id="358040"/>
    <lineage>
        <taxon>Eukaryota</taxon>
        <taxon>Metazoa</taxon>
        <taxon>Ecdysozoa</taxon>
        <taxon>Nematoda</taxon>
        <taxon>Chromadorea</taxon>
        <taxon>Rhabditida</taxon>
        <taxon>Rhabditina</taxon>
        <taxon>Diplogasteromorpha</taxon>
        <taxon>Diplogasteroidea</taxon>
        <taxon>Neodiplogasteridae</taxon>
        <taxon>Pristionchus</taxon>
    </lineage>
</organism>
<dbReference type="PROSITE" id="PS51374">
    <property type="entry name" value="NDPK_LIKE"/>
    <property type="match status" value="1"/>
</dbReference>
<dbReference type="EC" id="2.7.4.6" evidence="9"/>
<feature type="domain" description="Nucleoside diphosphate kinase-like" evidence="10">
    <location>
        <begin position="1"/>
        <end position="83"/>
    </location>
</feature>
<dbReference type="FunFam" id="3.30.70.141:FF:000039">
    <property type="entry name" value="Nucleoside diphosphate kinase B"/>
    <property type="match status" value="1"/>
</dbReference>
<evidence type="ECO:0000259" key="10">
    <source>
        <dbReference type="SMART" id="SM00562"/>
    </source>
</evidence>
<dbReference type="PROSITE" id="PS00469">
    <property type="entry name" value="NDPK"/>
    <property type="match status" value="1"/>
</dbReference>
<comment type="cofactor">
    <cofactor evidence="1">
        <name>Mg(2+)</name>
        <dbReference type="ChEBI" id="CHEBI:18420"/>
    </cofactor>
</comment>
<comment type="catalytic activity">
    <reaction evidence="9">
        <text>a 2'-deoxyribonucleoside 5'-diphosphate + ATP = a 2'-deoxyribonucleoside 5'-triphosphate + ADP</text>
        <dbReference type="Rhea" id="RHEA:44640"/>
        <dbReference type="ChEBI" id="CHEBI:30616"/>
        <dbReference type="ChEBI" id="CHEBI:61560"/>
        <dbReference type="ChEBI" id="CHEBI:73316"/>
        <dbReference type="ChEBI" id="CHEBI:456216"/>
        <dbReference type="EC" id="2.7.4.6"/>
    </reaction>
</comment>
<feature type="non-terminal residue" evidence="11">
    <location>
        <position position="1"/>
    </location>
</feature>
<keyword evidence="5 9" id="KW-0418">Kinase</keyword>
<evidence type="ECO:0000256" key="3">
    <source>
        <dbReference type="ARBA" id="ARBA00022679"/>
    </source>
</evidence>